<dbReference type="SUPFAM" id="SSF51735">
    <property type="entry name" value="NAD(P)-binding Rossmann-fold domains"/>
    <property type="match status" value="1"/>
</dbReference>
<keyword evidence="1" id="KW-0521">NADP</keyword>
<dbReference type="InterPro" id="IPR020843">
    <property type="entry name" value="ER"/>
</dbReference>
<gene>
    <name evidence="3" type="primary">qor</name>
    <name evidence="3" type="ORF">GCM10010326_60100</name>
</gene>
<evidence type="ECO:0000256" key="1">
    <source>
        <dbReference type="ARBA" id="ARBA00022857"/>
    </source>
</evidence>
<dbReference type="Pfam" id="PF13602">
    <property type="entry name" value="ADH_zinc_N_2"/>
    <property type="match status" value="1"/>
</dbReference>
<name>A0ABQ3AKU0_9ACTN</name>
<dbReference type="InterPro" id="IPR051603">
    <property type="entry name" value="Zinc-ADH_QOR/CCCR"/>
</dbReference>
<protein>
    <submittedName>
        <fullName evidence="3">NADPH:quinone reductase</fullName>
    </submittedName>
</protein>
<evidence type="ECO:0000313" key="3">
    <source>
        <dbReference type="EMBL" id="GGY57421.1"/>
    </source>
</evidence>
<keyword evidence="4" id="KW-1185">Reference proteome</keyword>
<dbReference type="Proteomes" id="UP000600946">
    <property type="component" value="Unassembled WGS sequence"/>
</dbReference>
<dbReference type="Gene3D" id="3.90.180.10">
    <property type="entry name" value="Medium-chain alcohol dehydrogenases, catalytic domain"/>
    <property type="match status" value="1"/>
</dbReference>
<dbReference type="InterPro" id="IPR036291">
    <property type="entry name" value="NAD(P)-bd_dom_sf"/>
</dbReference>
<dbReference type="CDD" id="cd08244">
    <property type="entry name" value="MDR_enoyl_red"/>
    <property type="match status" value="1"/>
</dbReference>
<dbReference type="SUPFAM" id="SSF50129">
    <property type="entry name" value="GroES-like"/>
    <property type="match status" value="1"/>
</dbReference>
<sequence length="328" mass="33291">MIGMRVAQVQEFGGPEVLVTASAPEPVAGEGEAVVAVDHIDTLFVQTQIRAGAFNEFFGVEPPYVPGGGISGTVTAIGPGVDGGLVGRRVAVSGAADTYAEFVAVPAAHLSPVPDGVGLREAASLVHDGVTALALLDNTALKPGETVLLTGASGGMGTLLVQFAHALGARVVGVARGPEKTALVRELGADHVIDATDSEWGRQARAALGEDGADLVLDGVGGQLGLETFPLTADGGRFSAHGAPTGTGFAAVDPEEARRRGITLLGIGDVQLTPERRTALLGRVLTEAAAGRLRPVIGEVFPLARAADAHRAIEGRALVGKVLLAPRE</sequence>
<feature type="domain" description="Enoyl reductase (ER)" evidence="2">
    <location>
        <begin position="13"/>
        <end position="324"/>
    </location>
</feature>
<accession>A0ABQ3AKU0</accession>
<proteinExistence type="predicted"/>
<dbReference type="Gene3D" id="3.40.50.720">
    <property type="entry name" value="NAD(P)-binding Rossmann-like Domain"/>
    <property type="match status" value="1"/>
</dbReference>
<dbReference type="InterPro" id="IPR011032">
    <property type="entry name" value="GroES-like_sf"/>
</dbReference>
<reference evidence="4" key="1">
    <citation type="journal article" date="2019" name="Int. J. Syst. Evol. Microbiol.">
        <title>The Global Catalogue of Microorganisms (GCM) 10K type strain sequencing project: providing services to taxonomists for standard genome sequencing and annotation.</title>
        <authorList>
            <consortium name="The Broad Institute Genomics Platform"/>
            <consortium name="The Broad Institute Genome Sequencing Center for Infectious Disease"/>
            <person name="Wu L."/>
            <person name="Ma J."/>
        </authorList>
    </citation>
    <scope>NUCLEOTIDE SEQUENCE [LARGE SCALE GENOMIC DNA]</scope>
    <source>
        <strain evidence="4">JCM 4594</strain>
    </source>
</reference>
<dbReference type="PANTHER" id="PTHR44154:SF1">
    <property type="entry name" value="QUINONE OXIDOREDUCTASE"/>
    <property type="match status" value="1"/>
</dbReference>
<comment type="caution">
    <text evidence="3">The sequence shown here is derived from an EMBL/GenBank/DDBJ whole genome shotgun (WGS) entry which is preliminary data.</text>
</comment>
<organism evidence="3 4">
    <name type="scientific">Streptomyces xanthochromogenes</name>
    <dbReference type="NCBI Taxonomy" id="67384"/>
    <lineage>
        <taxon>Bacteria</taxon>
        <taxon>Bacillati</taxon>
        <taxon>Actinomycetota</taxon>
        <taxon>Actinomycetes</taxon>
        <taxon>Kitasatosporales</taxon>
        <taxon>Streptomycetaceae</taxon>
        <taxon>Streptomyces</taxon>
    </lineage>
</organism>
<evidence type="ECO:0000313" key="4">
    <source>
        <dbReference type="Proteomes" id="UP000600946"/>
    </source>
</evidence>
<dbReference type="PANTHER" id="PTHR44154">
    <property type="entry name" value="QUINONE OXIDOREDUCTASE"/>
    <property type="match status" value="1"/>
</dbReference>
<dbReference type="InterPro" id="IPR013154">
    <property type="entry name" value="ADH-like_N"/>
</dbReference>
<evidence type="ECO:0000259" key="2">
    <source>
        <dbReference type="SMART" id="SM00829"/>
    </source>
</evidence>
<dbReference type="Pfam" id="PF08240">
    <property type="entry name" value="ADH_N"/>
    <property type="match status" value="1"/>
</dbReference>
<dbReference type="EMBL" id="BMUU01000012">
    <property type="protein sequence ID" value="GGY57421.1"/>
    <property type="molecule type" value="Genomic_DNA"/>
</dbReference>
<dbReference type="SMART" id="SM00829">
    <property type="entry name" value="PKS_ER"/>
    <property type="match status" value="1"/>
</dbReference>